<gene>
    <name evidence="2" type="ORF">CPter291_0229</name>
    <name evidence="1" type="ORF">CPter91_0224</name>
</gene>
<evidence type="ECO:0000313" key="2">
    <source>
        <dbReference type="EMBL" id="AMP12525.1"/>
    </source>
</evidence>
<dbReference type="Proteomes" id="UP000074914">
    <property type="component" value="Chromosome"/>
</dbReference>
<protein>
    <submittedName>
        <fullName evidence="1">Uncharacterized protein</fullName>
    </submittedName>
</protein>
<evidence type="ECO:0000313" key="1">
    <source>
        <dbReference type="EMBL" id="AMP02624.1"/>
    </source>
</evidence>
<dbReference type="PATRIC" id="fig|279113.10.peg.231"/>
<organism evidence="1 3">
    <name type="scientific">Collimonas pratensis</name>
    <dbReference type="NCBI Taxonomy" id="279113"/>
    <lineage>
        <taxon>Bacteria</taxon>
        <taxon>Pseudomonadati</taxon>
        <taxon>Pseudomonadota</taxon>
        <taxon>Betaproteobacteria</taxon>
        <taxon>Burkholderiales</taxon>
        <taxon>Oxalobacteraceae</taxon>
        <taxon>Collimonas</taxon>
    </lineage>
</organism>
<evidence type="ECO:0000313" key="4">
    <source>
        <dbReference type="Proteomes" id="UP000074914"/>
    </source>
</evidence>
<dbReference type="AlphaFoldDB" id="A0A127QRU4"/>
<proteinExistence type="predicted"/>
<dbReference type="EMBL" id="CP013236">
    <property type="protein sequence ID" value="AMP12525.1"/>
    <property type="molecule type" value="Genomic_DNA"/>
</dbReference>
<dbReference type="STRING" id="279113.CPter91_0224"/>
<evidence type="ECO:0000313" key="3">
    <source>
        <dbReference type="Proteomes" id="UP000074561"/>
    </source>
</evidence>
<reference evidence="3 4" key="1">
    <citation type="submission" date="2015-11" db="EMBL/GenBank/DDBJ databases">
        <title>Exploring the genomic traits of fungus-feeding bacterial genus Collimonas.</title>
        <authorList>
            <person name="Song C."/>
            <person name="Schmidt R."/>
            <person name="de Jager V."/>
            <person name="Krzyzanowska D."/>
            <person name="Jongedijk E."/>
            <person name="Cankar K."/>
            <person name="Beekwilder J."/>
            <person name="van Veen A."/>
            <person name="de Boer W."/>
            <person name="van Veen J.A."/>
            <person name="Garbeva P."/>
        </authorList>
    </citation>
    <scope>NUCLEOTIDE SEQUENCE [LARGE SCALE GENOMIC DNA]</scope>
    <source>
        <strain evidence="2 4">Ter291</strain>
        <strain evidence="1 3">Ter91</strain>
    </source>
</reference>
<name>A0A127QRU4_9BURK</name>
<dbReference type="Proteomes" id="UP000074561">
    <property type="component" value="Chromosome"/>
</dbReference>
<dbReference type="KEGG" id="cpra:CPter91_0224"/>
<keyword evidence="4" id="KW-1185">Reference proteome</keyword>
<accession>A0A127QRU4</accession>
<dbReference type="EMBL" id="CP013234">
    <property type="protein sequence ID" value="AMP02624.1"/>
    <property type="molecule type" value="Genomic_DNA"/>
</dbReference>
<sequence length="73" mass="7755">MIAFAVFDESSANRDASVMLPHSAAYRQIAAQSFTGIKLLQKQTACQTTATGFLCIRPILDAHHDAPPGAIPA</sequence>